<evidence type="ECO:0000313" key="6">
    <source>
        <dbReference type="EMBL" id="KAK3310867.1"/>
    </source>
</evidence>
<proteinExistence type="inferred from homology"/>
<dbReference type="HAMAP" id="MF_03052">
    <property type="entry name" value="MOC2B"/>
    <property type="match status" value="1"/>
</dbReference>
<keyword evidence="2 4" id="KW-0808">Transferase</keyword>
<dbReference type="SUPFAM" id="SSF54690">
    <property type="entry name" value="Molybdopterin synthase subunit MoaE"/>
    <property type="match status" value="1"/>
</dbReference>
<keyword evidence="1 4" id="KW-0963">Cytoplasm</keyword>
<comment type="function">
    <text evidence="4">Catalytic subunit of the molybdopterin synthase complex, a complex that catalyzes the conversion of precursor Z into molybdopterin. Acts by mediating the incorporation of 2 sulfur atoms from thiocarboxylated MOCS2A into precursor Z to generate a dithiolene group.</text>
</comment>
<name>A0AAJ0H2X9_9PEZI</name>
<feature type="region of interest" description="Disordered" evidence="5">
    <location>
        <begin position="1"/>
        <end position="21"/>
    </location>
</feature>
<dbReference type="Gene3D" id="3.90.1170.40">
    <property type="entry name" value="Molybdopterin biosynthesis MoaE subunit"/>
    <property type="match status" value="1"/>
</dbReference>
<feature type="compositionally biased region" description="Polar residues" evidence="5">
    <location>
        <begin position="1"/>
        <end position="18"/>
    </location>
</feature>
<dbReference type="EMBL" id="JAUDZG010000001">
    <property type="protein sequence ID" value="KAK3310867.1"/>
    <property type="molecule type" value="Genomic_DNA"/>
</dbReference>
<dbReference type="InterPro" id="IPR028888">
    <property type="entry name" value="MOCS2B_euk"/>
</dbReference>
<dbReference type="CDD" id="cd00756">
    <property type="entry name" value="MoaE"/>
    <property type="match status" value="1"/>
</dbReference>
<comment type="subcellular location">
    <subcellularLocation>
        <location evidence="4">Cytoplasm</location>
    </subcellularLocation>
</comment>
<evidence type="ECO:0000313" key="7">
    <source>
        <dbReference type="Proteomes" id="UP001273166"/>
    </source>
</evidence>
<sequence length="197" mass="21403">MSTHDSSNDPQQETSLSQDGCYVGLTSSPLNLQSVTDRVRSPQAGAIVLFAGMSPSPSPVISPPPSLPEHEKKKSSHCILSLGTTRDSFDGKPVKELQYTAYPALALRTMMDICSTIKTKHGLKGIAMIHRLGVVPIGEESILIAVSAPHRQAAWRAGEDALEECKARVEVWKREEFEAGEGVWRANRDGIRGERVG</sequence>
<comment type="catalytic activity">
    <reaction evidence="4">
        <text>2 [molybdopterin-synthase sulfur-carrier protein]-C-terminal-Gly-aminoethanethioate + cyclic pyranopterin phosphate + H2O = molybdopterin + 2 [molybdopterin-synthase sulfur-carrier protein]-C-terminal Gly-Gly + 2 H(+)</text>
        <dbReference type="Rhea" id="RHEA:26333"/>
        <dbReference type="Rhea" id="RHEA-COMP:12202"/>
        <dbReference type="Rhea" id="RHEA-COMP:19907"/>
        <dbReference type="ChEBI" id="CHEBI:15377"/>
        <dbReference type="ChEBI" id="CHEBI:15378"/>
        <dbReference type="ChEBI" id="CHEBI:58698"/>
        <dbReference type="ChEBI" id="CHEBI:59648"/>
        <dbReference type="ChEBI" id="CHEBI:90778"/>
        <dbReference type="ChEBI" id="CHEBI:232372"/>
        <dbReference type="EC" id="2.8.1.12"/>
    </reaction>
</comment>
<dbReference type="AlphaFoldDB" id="A0AAJ0H2X9"/>
<organism evidence="6 7">
    <name type="scientific">Chaetomium strumarium</name>
    <dbReference type="NCBI Taxonomy" id="1170767"/>
    <lineage>
        <taxon>Eukaryota</taxon>
        <taxon>Fungi</taxon>
        <taxon>Dikarya</taxon>
        <taxon>Ascomycota</taxon>
        <taxon>Pezizomycotina</taxon>
        <taxon>Sordariomycetes</taxon>
        <taxon>Sordariomycetidae</taxon>
        <taxon>Sordariales</taxon>
        <taxon>Chaetomiaceae</taxon>
        <taxon>Chaetomium</taxon>
    </lineage>
</organism>
<evidence type="ECO:0000256" key="3">
    <source>
        <dbReference type="ARBA" id="ARBA00023150"/>
    </source>
</evidence>
<comment type="caution">
    <text evidence="6">The sequence shown here is derived from an EMBL/GenBank/DDBJ whole genome shotgun (WGS) entry which is preliminary data.</text>
</comment>
<feature type="binding site" evidence="4">
    <location>
        <position position="166"/>
    </location>
    <ligand>
        <name>substrate</name>
    </ligand>
</feature>
<reference evidence="6" key="1">
    <citation type="journal article" date="2023" name="Mol. Phylogenet. Evol.">
        <title>Genome-scale phylogeny and comparative genomics of the fungal order Sordariales.</title>
        <authorList>
            <person name="Hensen N."/>
            <person name="Bonometti L."/>
            <person name="Westerberg I."/>
            <person name="Brannstrom I.O."/>
            <person name="Guillou S."/>
            <person name="Cros-Aarteil S."/>
            <person name="Calhoun S."/>
            <person name="Haridas S."/>
            <person name="Kuo A."/>
            <person name="Mondo S."/>
            <person name="Pangilinan J."/>
            <person name="Riley R."/>
            <person name="LaButti K."/>
            <person name="Andreopoulos B."/>
            <person name="Lipzen A."/>
            <person name="Chen C."/>
            <person name="Yan M."/>
            <person name="Daum C."/>
            <person name="Ng V."/>
            <person name="Clum A."/>
            <person name="Steindorff A."/>
            <person name="Ohm R.A."/>
            <person name="Martin F."/>
            <person name="Silar P."/>
            <person name="Natvig D.O."/>
            <person name="Lalanne C."/>
            <person name="Gautier V."/>
            <person name="Ament-Velasquez S.L."/>
            <person name="Kruys A."/>
            <person name="Hutchinson M.I."/>
            <person name="Powell A.J."/>
            <person name="Barry K."/>
            <person name="Miller A.N."/>
            <person name="Grigoriev I.V."/>
            <person name="Debuchy R."/>
            <person name="Gladieux P."/>
            <person name="Hiltunen Thoren M."/>
            <person name="Johannesson H."/>
        </authorList>
    </citation>
    <scope>NUCLEOTIDE SEQUENCE</scope>
    <source>
        <strain evidence="6">CBS 333.67</strain>
    </source>
</reference>
<evidence type="ECO:0000256" key="2">
    <source>
        <dbReference type="ARBA" id="ARBA00022679"/>
    </source>
</evidence>
<keyword evidence="7" id="KW-1185">Reference proteome</keyword>
<comment type="pathway">
    <text evidence="4">Cofactor biosynthesis; molybdopterin biosynthesis.</text>
</comment>
<feature type="binding site" evidence="4">
    <location>
        <begin position="150"/>
        <end position="151"/>
    </location>
    <ligand>
        <name>substrate</name>
    </ligand>
</feature>
<feature type="binding site" evidence="4">
    <location>
        <begin position="173"/>
        <end position="175"/>
    </location>
    <ligand>
        <name>substrate</name>
    </ligand>
</feature>
<dbReference type="InterPro" id="IPR036563">
    <property type="entry name" value="MoaE_sf"/>
</dbReference>
<keyword evidence="3 4" id="KW-0501">Molybdenum cofactor biosynthesis</keyword>
<evidence type="ECO:0000256" key="4">
    <source>
        <dbReference type="HAMAP-Rule" id="MF_03052"/>
    </source>
</evidence>
<dbReference type="Proteomes" id="UP001273166">
    <property type="component" value="Unassembled WGS sequence"/>
</dbReference>
<dbReference type="EC" id="2.8.1.12" evidence="4"/>
<evidence type="ECO:0000256" key="5">
    <source>
        <dbReference type="SAM" id="MobiDB-lite"/>
    </source>
</evidence>
<dbReference type="PANTHER" id="PTHR23404">
    <property type="entry name" value="MOLYBDOPTERIN SYNTHASE RELATED"/>
    <property type="match status" value="1"/>
</dbReference>
<evidence type="ECO:0000256" key="1">
    <source>
        <dbReference type="ARBA" id="ARBA00022490"/>
    </source>
</evidence>
<reference evidence="6" key="2">
    <citation type="submission" date="2023-06" db="EMBL/GenBank/DDBJ databases">
        <authorList>
            <consortium name="Lawrence Berkeley National Laboratory"/>
            <person name="Mondo S.J."/>
            <person name="Hensen N."/>
            <person name="Bonometti L."/>
            <person name="Westerberg I."/>
            <person name="Brannstrom I.O."/>
            <person name="Guillou S."/>
            <person name="Cros-Aarteil S."/>
            <person name="Calhoun S."/>
            <person name="Haridas S."/>
            <person name="Kuo A."/>
            <person name="Pangilinan J."/>
            <person name="Riley R."/>
            <person name="Labutti K."/>
            <person name="Andreopoulos B."/>
            <person name="Lipzen A."/>
            <person name="Chen C."/>
            <person name="Yanf M."/>
            <person name="Daum C."/>
            <person name="Ng V."/>
            <person name="Clum A."/>
            <person name="Steindorff A."/>
            <person name="Ohm R."/>
            <person name="Martin F."/>
            <person name="Silar P."/>
            <person name="Natvig D."/>
            <person name="Lalanne C."/>
            <person name="Gautier V."/>
            <person name="Ament-Velasquez S.L."/>
            <person name="Kruys A."/>
            <person name="Hutchinson M.I."/>
            <person name="Powell A.J."/>
            <person name="Barry K."/>
            <person name="Miller A.N."/>
            <person name="Grigoriev I.V."/>
            <person name="Debuchy R."/>
            <person name="Gladieux P."/>
            <person name="Thoren M.H."/>
            <person name="Johannesson H."/>
        </authorList>
    </citation>
    <scope>NUCLEOTIDE SEQUENCE</scope>
    <source>
        <strain evidence="6">CBS 333.67</strain>
    </source>
</reference>
<protein>
    <recommendedName>
        <fullName evidence="4">Molybdopterin synthase catalytic subunit</fullName>
        <ecNumber evidence="4">2.8.1.12</ecNumber>
    </recommendedName>
    <alternativeName>
        <fullName evidence="4">Common component for nitrate reductase and xanthine dehydrogenase protein H</fullName>
    </alternativeName>
    <alternativeName>
        <fullName evidence="4">Molybdenum cofactor synthesis protein 2 large subunit</fullName>
    </alternativeName>
    <alternativeName>
        <fullName evidence="4">Molybdenum cofactor synthesis protein 2B</fullName>
        <shortName evidence="4">MOCS2B</shortName>
    </alternativeName>
</protein>
<comment type="similarity">
    <text evidence="4">Belongs to the MoaE family. MOCS2B subfamily.</text>
</comment>
<dbReference type="GO" id="GO:0030366">
    <property type="term" value="F:molybdopterin synthase activity"/>
    <property type="evidence" value="ECO:0007669"/>
    <property type="project" value="UniProtKB-UniRule"/>
</dbReference>
<dbReference type="GO" id="GO:0006777">
    <property type="term" value="P:Mo-molybdopterin cofactor biosynthetic process"/>
    <property type="evidence" value="ECO:0007669"/>
    <property type="project" value="UniProtKB-UniRule"/>
</dbReference>
<accession>A0AAJ0H2X9</accession>
<dbReference type="Pfam" id="PF02391">
    <property type="entry name" value="MoaE"/>
    <property type="match status" value="1"/>
</dbReference>
<dbReference type="GO" id="GO:1990140">
    <property type="term" value="C:molybdopterin synthase complex"/>
    <property type="evidence" value="ECO:0007669"/>
    <property type="project" value="UniProtKB-UniRule"/>
</dbReference>
<gene>
    <name evidence="4" type="primary">cnxH</name>
    <name evidence="6" type="ORF">B0T15DRAFT_426557</name>
</gene>
<comment type="subunit">
    <text evidence="4">Heterotetramer; composed of 2 small (MOCS2A) and 2 large (MOCS2B) subunits.</text>
</comment>
<dbReference type="InterPro" id="IPR003448">
    <property type="entry name" value="Mopterin_biosynth_MoaE"/>
</dbReference>